<organism evidence="4 5">
    <name type="scientific">Ditylenchus dipsaci</name>
    <dbReference type="NCBI Taxonomy" id="166011"/>
    <lineage>
        <taxon>Eukaryota</taxon>
        <taxon>Metazoa</taxon>
        <taxon>Ecdysozoa</taxon>
        <taxon>Nematoda</taxon>
        <taxon>Chromadorea</taxon>
        <taxon>Rhabditida</taxon>
        <taxon>Tylenchina</taxon>
        <taxon>Tylenchomorpha</taxon>
        <taxon>Sphaerularioidea</taxon>
        <taxon>Anguinidae</taxon>
        <taxon>Anguininae</taxon>
        <taxon>Ditylenchus</taxon>
    </lineage>
</organism>
<dbReference type="Gene3D" id="3.40.50.300">
    <property type="entry name" value="P-loop containing nucleotide triphosphate hydrolases"/>
    <property type="match status" value="1"/>
</dbReference>
<evidence type="ECO:0000256" key="3">
    <source>
        <dbReference type="ARBA" id="ARBA00022840"/>
    </source>
</evidence>
<dbReference type="Proteomes" id="UP000887574">
    <property type="component" value="Unplaced"/>
</dbReference>
<protein>
    <submittedName>
        <fullName evidence="5">Uncharacterized protein</fullName>
    </submittedName>
</protein>
<accession>A0A915CPS2</accession>
<keyword evidence="2" id="KW-0547">Nucleotide-binding</keyword>
<dbReference type="PANTHER" id="PTHR12169:SF6">
    <property type="entry name" value="AFG1-LIKE ATPASE"/>
    <property type="match status" value="1"/>
</dbReference>
<evidence type="ECO:0000313" key="5">
    <source>
        <dbReference type="WBParaSite" id="jg11243"/>
    </source>
</evidence>
<dbReference type="GO" id="GO:0005524">
    <property type="term" value="F:ATP binding"/>
    <property type="evidence" value="ECO:0007669"/>
    <property type="project" value="UniProtKB-KW"/>
</dbReference>
<sequence>MARLLRGFYNIARSSENFRPKPATDEPRPCFSSCIFSTMESANKSSTDVASADIVALTQASFNTWMAIYYPLVKVLLQKFVKRYSTTVASPTSLDAVLQRYQMLVHSGALSDDTKQKEIVTKFDSLRNRLSEQQAIPSTSPTNSFLRLLASSLKLNSYEKSVPSTPGIYLYGTVGCGKTMLMDLFYEVAPTKRKEEFIFMSLWVSFTSSCIN</sequence>
<comment type="similarity">
    <text evidence="1">Belongs to the AFG1 ATPase family.</text>
</comment>
<evidence type="ECO:0000313" key="4">
    <source>
        <dbReference type="Proteomes" id="UP000887574"/>
    </source>
</evidence>
<dbReference type="PANTHER" id="PTHR12169">
    <property type="entry name" value="ATPASE N2B"/>
    <property type="match status" value="1"/>
</dbReference>
<dbReference type="Pfam" id="PF03969">
    <property type="entry name" value="AFG1_ATPase"/>
    <property type="match status" value="1"/>
</dbReference>
<dbReference type="GO" id="GO:0016887">
    <property type="term" value="F:ATP hydrolysis activity"/>
    <property type="evidence" value="ECO:0007669"/>
    <property type="project" value="InterPro"/>
</dbReference>
<evidence type="ECO:0000256" key="2">
    <source>
        <dbReference type="ARBA" id="ARBA00022741"/>
    </source>
</evidence>
<dbReference type="WBParaSite" id="jg11243">
    <property type="protein sequence ID" value="jg11243"/>
    <property type="gene ID" value="jg11243"/>
</dbReference>
<name>A0A915CPS2_9BILA</name>
<keyword evidence="4" id="KW-1185">Reference proteome</keyword>
<dbReference type="GO" id="GO:0005739">
    <property type="term" value="C:mitochondrion"/>
    <property type="evidence" value="ECO:0007669"/>
    <property type="project" value="TreeGrafter"/>
</dbReference>
<dbReference type="AlphaFoldDB" id="A0A915CPS2"/>
<evidence type="ECO:0000256" key="1">
    <source>
        <dbReference type="ARBA" id="ARBA00010322"/>
    </source>
</evidence>
<dbReference type="InterPro" id="IPR027417">
    <property type="entry name" value="P-loop_NTPase"/>
</dbReference>
<dbReference type="InterPro" id="IPR005654">
    <property type="entry name" value="ATPase_AFG1-like"/>
</dbReference>
<proteinExistence type="inferred from homology"/>
<keyword evidence="3" id="KW-0067">ATP-binding</keyword>
<reference evidence="5" key="1">
    <citation type="submission" date="2022-11" db="UniProtKB">
        <authorList>
            <consortium name="WormBaseParasite"/>
        </authorList>
    </citation>
    <scope>IDENTIFICATION</scope>
</reference>